<reference evidence="2 3" key="2">
    <citation type="submission" date="2023-10" db="EMBL/GenBank/DDBJ databases">
        <authorList>
            <person name="Han X.F."/>
        </authorList>
    </citation>
    <scope>NUCLEOTIDE SEQUENCE [LARGE SCALE GENOMIC DNA]</scope>
    <source>
        <strain evidence="2 3">KCTC 39840</strain>
    </source>
</reference>
<keyword evidence="1" id="KW-0732">Signal</keyword>
<protein>
    <submittedName>
        <fullName evidence="2">Uncharacterized protein</fullName>
    </submittedName>
</protein>
<sequence length="133" mass="13804">MKPTPPSALTAAAAAAAVLALAPAGAAAARGPSVTASPNTVRASAVVTISGRGWPVIEFCERRVRLTLESAQNAVPIGTVGVGVRGGFRRRWRPSRANAGPGRWRVVARMRCESGNDGSTVPVVRKVALRIVR</sequence>
<comment type="caution">
    <text evidence="2">The sequence shown here is derived from an EMBL/GenBank/DDBJ whole genome shotgun (WGS) entry which is preliminary data.</text>
</comment>
<organism evidence="2 3">
    <name type="scientific">Conexibacter stalactiti</name>
    <dbReference type="NCBI Taxonomy" id="1940611"/>
    <lineage>
        <taxon>Bacteria</taxon>
        <taxon>Bacillati</taxon>
        <taxon>Actinomycetota</taxon>
        <taxon>Thermoleophilia</taxon>
        <taxon>Solirubrobacterales</taxon>
        <taxon>Conexibacteraceae</taxon>
        <taxon>Conexibacter</taxon>
    </lineage>
</organism>
<feature type="chain" id="PRO_5045725582" evidence="1">
    <location>
        <begin position="29"/>
        <end position="133"/>
    </location>
</feature>
<evidence type="ECO:0000313" key="3">
    <source>
        <dbReference type="Proteomes" id="UP001284601"/>
    </source>
</evidence>
<keyword evidence="3" id="KW-1185">Reference proteome</keyword>
<dbReference type="RefSeq" id="WP_318597742.1">
    <property type="nucleotide sequence ID" value="NZ_JAWSTH010000032.1"/>
</dbReference>
<gene>
    <name evidence="2" type="ORF">R7226_13750</name>
</gene>
<reference evidence="3" key="1">
    <citation type="submission" date="2023-07" db="EMBL/GenBank/DDBJ databases">
        <title>Conexibacter stalactiti sp. nov., isolated from stalactites in a lava cave and emended description of the genus Conexibacter.</title>
        <authorList>
            <person name="Lee S.D."/>
        </authorList>
    </citation>
    <scope>NUCLEOTIDE SEQUENCE [LARGE SCALE GENOMIC DNA]</scope>
    <source>
        <strain evidence="3">KCTC 39840</strain>
    </source>
</reference>
<accession>A0ABU4HQ20</accession>
<evidence type="ECO:0000256" key="1">
    <source>
        <dbReference type="SAM" id="SignalP"/>
    </source>
</evidence>
<dbReference type="EMBL" id="JAWSTH010000032">
    <property type="protein sequence ID" value="MDW5595408.1"/>
    <property type="molecule type" value="Genomic_DNA"/>
</dbReference>
<proteinExistence type="predicted"/>
<feature type="signal peptide" evidence="1">
    <location>
        <begin position="1"/>
        <end position="28"/>
    </location>
</feature>
<name>A0ABU4HQ20_9ACTN</name>
<dbReference type="Proteomes" id="UP001284601">
    <property type="component" value="Unassembled WGS sequence"/>
</dbReference>
<evidence type="ECO:0000313" key="2">
    <source>
        <dbReference type="EMBL" id="MDW5595408.1"/>
    </source>
</evidence>